<dbReference type="HAMAP" id="MF_01517">
    <property type="entry name" value="Malate_dehydrog_2"/>
    <property type="match status" value="1"/>
</dbReference>
<dbReference type="PIRSF" id="PIRSF000102">
    <property type="entry name" value="Lac_mal_DH"/>
    <property type="match status" value="1"/>
</dbReference>
<dbReference type="Pfam" id="PF02866">
    <property type="entry name" value="Ldh_1_C"/>
    <property type="match status" value="1"/>
</dbReference>
<dbReference type="GO" id="GO:0006099">
    <property type="term" value="P:tricarboxylic acid cycle"/>
    <property type="evidence" value="ECO:0007669"/>
    <property type="project" value="UniProtKB-UniRule"/>
</dbReference>
<evidence type="ECO:0000256" key="9">
    <source>
        <dbReference type="PIRSR" id="PIRSR000102-2"/>
    </source>
</evidence>
<feature type="binding site" evidence="7 10">
    <location>
        <begin position="11"/>
        <end position="17"/>
    </location>
    <ligand>
        <name>NAD(+)</name>
        <dbReference type="ChEBI" id="CHEBI:57540"/>
    </ligand>
</feature>
<dbReference type="GO" id="GO:0030060">
    <property type="term" value="F:L-malate dehydrogenase (NAD+) activity"/>
    <property type="evidence" value="ECO:0007669"/>
    <property type="project" value="UniProtKB-UniRule"/>
</dbReference>
<comment type="similarity">
    <text evidence="1 7">Belongs to the LDH/MDH superfamily. MDH type 2 family.</text>
</comment>
<evidence type="ECO:0000256" key="10">
    <source>
        <dbReference type="PIRSR" id="PIRSR000102-3"/>
    </source>
</evidence>
<accession>A0A927FBI1</accession>
<evidence type="ECO:0000256" key="3">
    <source>
        <dbReference type="ARBA" id="ARBA00022532"/>
    </source>
</evidence>
<evidence type="ECO:0000256" key="11">
    <source>
        <dbReference type="RuleBase" id="RU000422"/>
    </source>
</evidence>
<evidence type="ECO:0000256" key="4">
    <source>
        <dbReference type="ARBA" id="ARBA00023002"/>
    </source>
</evidence>
<dbReference type="InterPro" id="IPR015955">
    <property type="entry name" value="Lactate_DH/Glyco_Ohase_4_C"/>
</dbReference>
<dbReference type="CDD" id="cd01338">
    <property type="entry name" value="MDH_chloroplast-like"/>
    <property type="match status" value="1"/>
</dbReference>
<evidence type="ECO:0000256" key="7">
    <source>
        <dbReference type="HAMAP-Rule" id="MF_01517"/>
    </source>
</evidence>
<dbReference type="InterPro" id="IPR001236">
    <property type="entry name" value="Lactate/malate_DH_N"/>
</dbReference>
<proteinExistence type="inferred from homology"/>
<feature type="binding site" evidence="7">
    <location>
        <position position="112"/>
    </location>
    <ligand>
        <name>NAD(+)</name>
        <dbReference type="ChEBI" id="CHEBI:57540"/>
    </ligand>
</feature>
<dbReference type="Gene3D" id="3.40.50.720">
    <property type="entry name" value="NAD(P)-binding Rossmann-like Domain"/>
    <property type="match status" value="1"/>
</dbReference>
<evidence type="ECO:0000256" key="1">
    <source>
        <dbReference type="ARBA" id="ARBA00009613"/>
    </source>
</evidence>
<dbReference type="SUPFAM" id="SSF56327">
    <property type="entry name" value="LDH C-terminal domain-like"/>
    <property type="match status" value="1"/>
</dbReference>
<feature type="binding site" evidence="7 10">
    <location>
        <position position="105"/>
    </location>
    <ligand>
        <name>NAD(+)</name>
        <dbReference type="ChEBI" id="CHEBI:57540"/>
    </ligand>
</feature>
<comment type="catalytic activity">
    <reaction evidence="6 7 11">
        <text>(S)-malate + NAD(+) = oxaloacetate + NADH + H(+)</text>
        <dbReference type="Rhea" id="RHEA:21432"/>
        <dbReference type="ChEBI" id="CHEBI:15378"/>
        <dbReference type="ChEBI" id="CHEBI:15589"/>
        <dbReference type="ChEBI" id="CHEBI:16452"/>
        <dbReference type="ChEBI" id="CHEBI:57540"/>
        <dbReference type="ChEBI" id="CHEBI:57945"/>
        <dbReference type="EC" id="1.1.1.37"/>
    </reaction>
</comment>
<evidence type="ECO:0000259" key="12">
    <source>
        <dbReference type="Pfam" id="PF00056"/>
    </source>
</evidence>
<comment type="caution">
    <text evidence="14">The sequence shown here is derived from an EMBL/GenBank/DDBJ whole genome shotgun (WGS) entry which is preliminary data.</text>
</comment>
<evidence type="ECO:0000313" key="14">
    <source>
        <dbReference type="EMBL" id="MBD5782063.1"/>
    </source>
</evidence>
<keyword evidence="5 7" id="KW-0520">NAD</keyword>
<dbReference type="FunFam" id="3.90.110.10:FF:000002">
    <property type="entry name" value="Malate dehydrogenase"/>
    <property type="match status" value="1"/>
</dbReference>
<evidence type="ECO:0000256" key="5">
    <source>
        <dbReference type="ARBA" id="ARBA00023027"/>
    </source>
</evidence>
<evidence type="ECO:0000313" key="15">
    <source>
        <dbReference type="Proteomes" id="UP000622317"/>
    </source>
</evidence>
<dbReference type="InterPro" id="IPR001252">
    <property type="entry name" value="Malate_DH_AS"/>
</dbReference>
<dbReference type="InterPro" id="IPR001557">
    <property type="entry name" value="L-lactate/malate_DH"/>
</dbReference>
<dbReference type="InterPro" id="IPR022383">
    <property type="entry name" value="Lactate/malate_DH_C"/>
</dbReference>
<dbReference type="InterPro" id="IPR010945">
    <property type="entry name" value="Malate_DH_type2"/>
</dbReference>
<feature type="binding site" evidence="7 9">
    <location>
        <position position="162"/>
    </location>
    <ligand>
        <name>substrate</name>
    </ligand>
</feature>
<dbReference type="PROSITE" id="PS00068">
    <property type="entry name" value="MDH"/>
    <property type="match status" value="1"/>
</dbReference>
<dbReference type="FunFam" id="3.40.50.720:FF:000010">
    <property type="entry name" value="Malate dehydrogenase"/>
    <property type="match status" value="1"/>
</dbReference>
<dbReference type="EMBL" id="JACYFG010000051">
    <property type="protein sequence ID" value="MBD5782063.1"/>
    <property type="molecule type" value="Genomic_DNA"/>
</dbReference>
<dbReference type="RefSeq" id="WP_191619130.1">
    <property type="nucleotide sequence ID" value="NZ_JACYFG010000051.1"/>
</dbReference>
<gene>
    <name evidence="7" type="primary">mdh</name>
    <name evidence="14" type="ORF">IEN85_21370</name>
</gene>
<evidence type="ECO:0000259" key="13">
    <source>
        <dbReference type="Pfam" id="PF02866"/>
    </source>
</evidence>
<dbReference type="AlphaFoldDB" id="A0A927FBI1"/>
<feature type="binding site" evidence="7 9">
    <location>
        <position position="131"/>
    </location>
    <ligand>
        <name>substrate</name>
    </ligand>
</feature>
<dbReference type="Pfam" id="PF00056">
    <property type="entry name" value="Ldh_1_N"/>
    <property type="match status" value="1"/>
</dbReference>
<feature type="binding site" evidence="7 9">
    <location>
        <position position="92"/>
    </location>
    <ligand>
        <name>substrate</name>
    </ligand>
</feature>
<reference evidence="14" key="1">
    <citation type="submission" date="2020-09" db="EMBL/GenBank/DDBJ databases">
        <title>Pelagicoccus enzymogenes sp. nov. with an EPS production, isolated from marine sediment.</title>
        <authorList>
            <person name="Feng X."/>
        </authorList>
    </citation>
    <scope>NUCLEOTIDE SEQUENCE</scope>
    <source>
        <strain evidence="14">NFK12</strain>
    </source>
</reference>
<keyword evidence="3 7" id="KW-0816">Tricarboxylic acid cycle</keyword>
<organism evidence="14 15">
    <name type="scientific">Pelagicoccus enzymogenes</name>
    <dbReference type="NCBI Taxonomy" id="2773457"/>
    <lineage>
        <taxon>Bacteria</taxon>
        <taxon>Pseudomonadati</taxon>
        <taxon>Verrucomicrobiota</taxon>
        <taxon>Opitutia</taxon>
        <taxon>Puniceicoccales</taxon>
        <taxon>Pelagicoccaceae</taxon>
        <taxon>Pelagicoccus</taxon>
    </lineage>
</organism>
<evidence type="ECO:0000256" key="2">
    <source>
        <dbReference type="ARBA" id="ARBA00012995"/>
    </source>
</evidence>
<keyword evidence="4 7" id="KW-0560">Oxidoreductase</keyword>
<evidence type="ECO:0000256" key="6">
    <source>
        <dbReference type="ARBA" id="ARBA00048313"/>
    </source>
</evidence>
<feature type="domain" description="Lactate/malate dehydrogenase N-terminal" evidence="12">
    <location>
        <begin position="6"/>
        <end position="148"/>
    </location>
</feature>
<dbReference type="GO" id="GO:0006108">
    <property type="term" value="P:malate metabolic process"/>
    <property type="evidence" value="ECO:0007669"/>
    <property type="project" value="InterPro"/>
</dbReference>
<comment type="function">
    <text evidence="7">Catalyzes the reversible oxidation of malate to oxaloacetate.</text>
</comment>
<feature type="binding site" evidence="7 9">
    <location>
        <position position="98"/>
    </location>
    <ligand>
        <name>substrate</name>
    </ligand>
</feature>
<dbReference type="NCBIfam" id="NF003916">
    <property type="entry name" value="PRK05442.1"/>
    <property type="match status" value="1"/>
</dbReference>
<evidence type="ECO:0000256" key="8">
    <source>
        <dbReference type="PIRSR" id="PIRSR000102-1"/>
    </source>
</evidence>
<dbReference type="Proteomes" id="UP000622317">
    <property type="component" value="Unassembled WGS sequence"/>
</dbReference>
<dbReference type="PANTHER" id="PTHR23382">
    <property type="entry name" value="MALATE DEHYDROGENASE"/>
    <property type="match status" value="1"/>
</dbReference>
<feature type="domain" description="Lactate/malate dehydrogenase C-terminal" evidence="13">
    <location>
        <begin position="156"/>
        <end position="322"/>
    </location>
</feature>
<dbReference type="NCBIfam" id="TIGR01759">
    <property type="entry name" value="MalateDH-SF1"/>
    <property type="match status" value="1"/>
</dbReference>
<dbReference type="SUPFAM" id="SSF51735">
    <property type="entry name" value="NAD(P)-binding Rossmann-fold domains"/>
    <property type="match status" value="1"/>
</dbReference>
<name>A0A927FBI1_9BACT</name>
<protein>
    <recommendedName>
        <fullName evidence="2 7">Malate dehydrogenase</fullName>
        <ecNumber evidence="2 7">1.1.1.37</ecNumber>
    </recommendedName>
</protein>
<dbReference type="Gene3D" id="3.90.110.10">
    <property type="entry name" value="Lactate dehydrogenase/glycoside hydrolase, family 4, C-terminal"/>
    <property type="match status" value="1"/>
</dbReference>
<dbReference type="InterPro" id="IPR036291">
    <property type="entry name" value="NAD(P)-bd_dom_sf"/>
</dbReference>
<feature type="active site" description="Proton acceptor" evidence="7 8">
    <location>
        <position position="187"/>
    </location>
</feature>
<feature type="binding site" evidence="7 10">
    <location>
        <begin position="129"/>
        <end position="131"/>
    </location>
    <ligand>
        <name>NAD(+)</name>
        <dbReference type="ChEBI" id="CHEBI:57540"/>
    </ligand>
</feature>
<keyword evidence="15" id="KW-1185">Reference proteome</keyword>
<dbReference type="EC" id="1.1.1.37" evidence="2 7"/>
<sequence>MKNPVHVAVTGAAGQIGYSLLVRIASGQLLGPDQPVVLRLIEIEPAMKALEGVVMELQDCAFPLLKGIVPTCDLNEGFDSASWALLVGSVPRKAGMERKDLLGINGKIFTSQGKAIQENAASDIRTLVVGNPCNTNCLIAMNNAPDIPKDRWFAMTKLDENRAKTQLAIKAGADITEVKNLAIWGNHSSTMYPNYFDATIGGKAATDVITDEAWYKDDFIPTVQQRGAAIIKARGLSSAASAANAAIDTVANIIKPTAADDVFSVGICSDGQYGIEPGLIYSYPIKSDGSKLSVVEGLEINEFSQQKIKETEAELLEEKKMVSDLL</sequence>